<reference evidence="2 3" key="1">
    <citation type="journal article" date="2016" name="Nat. Commun.">
        <title>Thousands of microbial genomes shed light on interconnected biogeochemical processes in an aquifer system.</title>
        <authorList>
            <person name="Anantharaman K."/>
            <person name="Brown C.T."/>
            <person name="Hug L.A."/>
            <person name="Sharon I."/>
            <person name="Castelle C.J."/>
            <person name="Probst A.J."/>
            <person name="Thomas B.C."/>
            <person name="Singh A."/>
            <person name="Wilkins M.J."/>
            <person name="Karaoz U."/>
            <person name="Brodie E.L."/>
            <person name="Williams K.H."/>
            <person name="Hubbard S.S."/>
            <person name="Banfield J.F."/>
        </authorList>
    </citation>
    <scope>NUCLEOTIDE SEQUENCE [LARGE SCALE GENOMIC DNA]</scope>
</reference>
<dbReference type="Gene3D" id="1.20.1250.20">
    <property type="entry name" value="MFS general substrate transporter like domains"/>
    <property type="match status" value="1"/>
</dbReference>
<evidence type="ECO:0000313" key="3">
    <source>
        <dbReference type="Proteomes" id="UP000178771"/>
    </source>
</evidence>
<feature type="transmembrane region" description="Helical" evidence="1">
    <location>
        <begin position="409"/>
        <end position="426"/>
    </location>
</feature>
<evidence type="ECO:0000313" key="2">
    <source>
        <dbReference type="EMBL" id="OGC51343.1"/>
    </source>
</evidence>
<feature type="transmembrane region" description="Helical" evidence="1">
    <location>
        <begin position="57"/>
        <end position="76"/>
    </location>
</feature>
<keyword evidence="1" id="KW-1133">Transmembrane helix</keyword>
<feature type="transmembrane region" description="Helical" evidence="1">
    <location>
        <begin position="291"/>
        <end position="313"/>
    </location>
</feature>
<dbReference type="Proteomes" id="UP000178771">
    <property type="component" value="Unassembled WGS sequence"/>
</dbReference>
<feature type="transmembrane region" description="Helical" evidence="1">
    <location>
        <begin position="184"/>
        <end position="205"/>
    </location>
</feature>
<dbReference type="AlphaFoldDB" id="A0A1F4V4B1"/>
<gene>
    <name evidence="2" type="ORF">A2982_01130</name>
</gene>
<keyword evidence="1" id="KW-0472">Membrane</keyword>
<feature type="transmembrane region" description="Helical" evidence="1">
    <location>
        <begin position="325"/>
        <end position="348"/>
    </location>
</feature>
<accession>A0A1F4V4B1</accession>
<dbReference type="GO" id="GO:0022857">
    <property type="term" value="F:transmembrane transporter activity"/>
    <property type="evidence" value="ECO:0007669"/>
    <property type="project" value="InterPro"/>
</dbReference>
<feature type="transmembrane region" description="Helical" evidence="1">
    <location>
        <begin position="118"/>
        <end position="140"/>
    </location>
</feature>
<proteinExistence type="predicted"/>
<dbReference type="STRING" id="1802624.A2982_01130"/>
<feature type="transmembrane region" description="Helical" evidence="1">
    <location>
        <begin position="211"/>
        <end position="230"/>
    </location>
</feature>
<dbReference type="SUPFAM" id="SSF103473">
    <property type="entry name" value="MFS general substrate transporter"/>
    <property type="match status" value="2"/>
</dbReference>
<feature type="transmembrane region" description="Helical" evidence="1">
    <location>
        <begin position="383"/>
        <end position="403"/>
    </location>
</feature>
<keyword evidence="1" id="KW-0812">Transmembrane</keyword>
<feature type="transmembrane region" description="Helical" evidence="1">
    <location>
        <begin position="88"/>
        <end position="106"/>
    </location>
</feature>
<comment type="caution">
    <text evidence="2">The sequence shown here is derived from an EMBL/GenBank/DDBJ whole genome shotgun (WGS) entry which is preliminary data.</text>
</comment>
<dbReference type="InterPro" id="IPR011701">
    <property type="entry name" value="MFS"/>
</dbReference>
<evidence type="ECO:0000256" key="1">
    <source>
        <dbReference type="SAM" id="Phobius"/>
    </source>
</evidence>
<dbReference type="InterPro" id="IPR036259">
    <property type="entry name" value="MFS_trans_sf"/>
</dbReference>
<sequence length="430" mass="48579">MKPVSGGFLIDLRRLPGILQIMLNQNYHKFPSLSFRNIHPHIPEAGAIYIANSIKTFAESLVGVFIPIFILKLPNLPLINSNDLINRILWVLIFYFFRSIFILLLLKPLTNIIFGRINLKWSIFISNVVLAFSLLCLSIADKSTHMLILASFLVAAAIIMYWLPFHLFFIRKLGTKDGHYGKRYGFQILFDSTSAAIAPLTGGIILTLFGFQALFATGIIVILISAIPIVSSVTEHAHGKHNAYYTLLNFIKDPKYKNDSIAMASIASDSILYAVFWPIMLIIVLESFEKVGAITSISIAISSLVAIMVGIQIDKGRSKILHKIGVAVNSMLFIIRAFVFTPISVYLIDIFDRMNGAFYVVPFTSAMYKHAREGHHDSDFIIYREYVVHGIMAVTTLAAFILLFFIPRWQYIFILTAIVSPFVYWVQKKR</sequence>
<dbReference type="Pfam" id="PF07690">
    <property type="entry name" value="MFS_1"/>
    <property type="match status" value="1"/>
</dbReference>
<name>A0A1F4V4B1_UNCKA</name>
<protein>
    <recommendedName>
        <fullName evidence="4">Major facilitator superfamily (MFS) profile domain-containing protein</fullName>
    </recommendedName>
</protein>
<feature type="transmembrane region" description="Helical" evidence="1">
    <location>
        <begin position="261"/>
        <end position="285"/>
    </location>
</feature>
<organism evidence="2 3">
    <name type="scientific">candidate division WWE3 bacterium RIFCSPLOWO2_01_FULL_39_13</name>
    <dbReference type="NCBI Taxonomy" id="1802624"/>
    <lineage>
        <taxon>Bacteria</taxon>
        <taxon>Katanobacteria</taxon>
    </lineage>
</organism>
<dbReference type="EMBL" id="MEVH01000025">
    <property type="protein sequence ID" value="OGC51343.1"/>
    <property type="molecule type" value="Genomic_DNA"/>
</dbReference>
<feature type="transmembrane region" description="Helical" evidence="1">
    <location>
        <begin position="146"/>
        <end position="163"/>
    </location>
</feature>
<evidence type="ECO:0008006" key="4">
    <source>
        <dbReference type="Google" id="ProtNLM"/>
    </source>
</evidence>